<evidence type="ECO:0000313" key="2">
    <source>
        <dbReference type="Proteomes" id="UP000266861"/>
    </source>
</evidence>
<proteinExistence type="predicted"/>
<dbReference type="AlphaFoldDB" id="A0A397HYX6"/>
<organism evidence="1 2">
    <name type="scientific">Diversispora epigaea</name>
    <dbReference type="NCBI Taxonomy" id="1348612"/>
    <lineage>
        <taxon>Eukaryota</taxon>
        <taxon>Fungi</taxon>
        <taxon>Fungi incertae sedis</taxon>
        <taxon>Mucoromycota</taxon>
        <taxon>Glomeromycotina</taxon>
        <taxon>Glomeromycetes</taxon>
        <taxon>Diversisporales</taxon>
        <taxon>Diversisporaceae</taxon>
        <taxon>Diversispora</taxon>
    </lineage>
</organism>
<comment type="caution">
    <text evidence="1">The sequence shown here is derived from an EMBL/GenBank/DDBJ whole genome shotgun (WGS) entry which is preliminary data.</text>
</comment>
<accession>A0A397HYX6</accession>
<gene>
    <name evidence="1" type="ORF">Glove_302g4</name>
</gene>
<protein>
    <submittedName>
        <fullName evidence="1">Uncharacterized protein</fullName>
    </submittedName>
</protein>
<dbReference type="EMBL" id="PQFF01000276">
    <property type="protein sequence ID" value="RHZ67218.1"/>
    <property type="molecule type" value="Genomic_DNA"/>
</dbReference>
<dbReference type="Proteomes" id="UP000266861">
    <property type="component" value="Unassembled WGS sequence"/>
</dbReference>
<evidence type="ECO:0000313" key="1">
    <source>
        <dbReference type="EMBL" id="RHZ67218.1"/>
    </source>
</evidence>
<name>A0A397HYX6_9GLOM</name>
<keyword evidence="2" id="KW-1185">Reference proteome</keyword>
<reference evidence="1 2" key="1">
    <citation type="submission" date="2018-08" db="EMBL/GenBank/DDBJ databases">
        <title>Genome and evolution of the arbuscular mycorrhizal fungus Diversispora epigaea (formerly Glomus versiforme) and its bacterial endosymbionts.</title>
        <authorList>
            <person name="Sun X."/>
            <person name="Fei Z."/>
            <person name="Harrison M."/>
        </authorList>
    </citation>
    <scope>NUCLEOTIDE SEQUENCE [LARGE SCALE GENOMIC DNA]</scope>
    <source>
        <strain evidence="1 2">IT104</strain>
    </source>
</reference>
<dbReference type="OrthoDB" id="2492380at2759"/>
<sequence length="186" mass="21859">MFYSSLLFLLHNEVWKGTAILRLRDLSRHVLTGQEDYMHEFLNDVITQVTTNVFKVNIFPSEKNLKKETESIISKSFPDIYKSINSRHHLSLFKKIKTKLLKKLREMRGGIVSRIKSVIFEIFGESQLPRIDFQFSLAEINSWKSDQRVKDAYCKLFEWKLQKKLSLKPGDGELKAEETTEEESEK</sequence>